<dbReference type="EMBL" id="CATOUU010001088">
    <property type="protein sequence ID" value="CAI9971046.1"/>
    <property type="molecule type" value="Genomic_DNA"/>
</dbReference>
<gene>
    <name evidence="1" type="ORF">HINF_LOCUS58691</name>
    <name evidence="2" type="ORF">HINF_LOCUS61595</name>
</gene>
<evidence type="ECO:0000313" key="2">
    <source>
        <dbReference type="EMBL" id="CAL6083171.1"/>
    </source>
</evidence>
<keyword evidence="3" id="KW-1185">Reference proteome</keyword>
<evidence type="ECO:0000313" key="1">
    <source>
        <dbReference type="EMBL" id="CAI9971046.1"/>
    </source>
</evidence>
<protein>
    <submittedName>
        <fullName evidence="1">Uncharacterized protein</fullName>
    </submittedName>
</protein>
<sequence>MTELTVRLRSSQGQNNVKTTTDTLLSEFLTKNAALYGFAPGKFATKLFTDQGCTQRLIKANFATDTKVTLIVKQNAQIIYVKLQDEQTEEAVDESIEQKIQKMTKEEIYQVMLRPEELSPDCAHNPQLNCLKCLKHWEKKILKVAGIAELDWQQFCNKRNVEMDKEIRADNVSGIKDIKLQTMNQLKLSFQEEIPIKRVILSEQAMKKIQDHIAKTYFSHFFTVQLFGNTANGVANVEYVHIMYYQTIFGTQIQPNQPLYTQINETVKEVLLKNFKLNYIGIGFVSQHGQFTKHQIIQALNEQQRLVLHFKLYNSEQGYKKVENEQIQERFKILNSQKMQLTLQSSTRDMICVEPYYLNDQICFLFKNKVIDQQTNKNLFELQFNQKQIINEQFLAEVDTACFLTYLAISIKKFSVEGSSINYKFNCYNLINFIEGLNMGLDLSANQQLIKNDPNTRTNILNYITTFTASIIADPTFQILLVLSGFDIIGKDLNTILGMMKALVEK</sequence>
<comment type="caution">
    <text evidence="1">The sequence shown here is derived from an EMBL/GenBank/DDBJ whole genome shotgun (WGS) entry which is preliminary data.</text>
</comment>
<reference evidence="2 3" key="2">
    <citation type="submission" date="2024-07" db="EMBL/GenBank/DDBJ databases">
        <authorList>
            <person name="Akdeniz Z."/>
        </authorList>
    </citation>
    <scope>NUCLEOTIDE SEQUENCE [LARGE SCALE GENOMIC DNA]</scope>
</reference>
<dbReference type="Proteomes" id="UP001642409">
    <property type="component" value="Unassembled WGS sequence"/>
</dbReference>
<accession>A0AA86RBS5</accession>
<dbReference type="EMBL" id="CAXDID020000370">
    <property type="protein sequence ID" value="CAL6083171.1"/>
    <property type="molecule type" value="Genomic_DNA"/>
</dbReference>
<proteinExistence type="predicted"/>
<name>A0AA86RBS5_9EUKA</name>
<organism evidence="1">
    <name type="scientific">Hexamita inflata</name>
    <dbReference type="NCBI Taxonomy" id="28002"/>
    <lineage>
        <taxon>Eukaryota</taxon>
        <taxon>Metamonada</taxon>
        <taxon>Diplomonadida</taxon>
        <taxon>Hexamitidae</taxon>
        <taxon>Hexamitinae</taxon>
        <taxon>Hexamita</taxon>
    </lineage>
</organism>
<reference evidence="1" key="1">
    <citation type="submission" date="2023-06" db="EMBL/GenBank/DDBJ databases">
        <authorList>
            <person name="Kurt Z."/>
        </authorList>
    </citation>
    <scope>NUCLEOTIDE SEQUENCE</scope>
</reference>
<evidence type="ECO:0000313" key="3">
    <source>
        <dbReference type="Proteomes" id="UP001642409"/>
    </source>
</evidence>
<dbReference type="AlphaFoldDB" id="A0AA86RBS5"/>